<dbReference type="GO" id="GO:0005524">
    <property type="term" value="F:ATP binding"/>
    <property type="evidence" value="ECO:0007669"/>
    <property type="project" value="UniProtKB-KW"/>
</dbReference>
<dbReference type="FunFam" id="1.10.8.60:FF:000001">
    <property type="entry name" value="ATP-dependent zinc metalloprotease FtsH"/>
    <property type="match status" value="1"/>
</dbReference>
<dbReference type="GO" id="GO:0004176">
    <property type="term" value="F:ATP-dependent peptidase activity"/>
    <property type="evidence" value="ECO:0007669"/>
    <property type="project" value="InterPro"/>
</dbReference>
<dbReference type="HAMAP" id="MF_01458">
    <property type="entry name" value="FtsH"/>
    <property type="match status" value="1"/>
</dbReference>
<dbReference type="FunFam" id="3.40.50.300:FF:000175">
    <property type="entry name" value="ATP-dependent zinc metalloprotease FTSH 4"/>
    <property type="match status" value="1"/>
</dbReference>
<keyword evidence="5" id="KW-0645">Protease</keyword>
<dbReference type="Gene3D" id="1.10.8.60">
    <property type="match status" value="1"/>
</dbReference>
<keyword evidence="6" id="KW-0479">Metal-binding</keyword>
<sequence length="687" mass="74559">MSGLLALPTPRHFSTTSVYHKSGLPRGAQSQILAQQECSANRDISDSNAQARFYALLMASHHPGIVVSRYETAGVARNRECDKIYISALKSLGDYEKANSASQQLSLQTDSVVSNSTGHLVDESNGSSGASAISSSALYNKGTGSDPIHVTISESMGSIIMRWIRWTIPMAIVGYVAYNSISLISDSSILKDTNGDLTKNNFADGPNGTKSTVKFTDVHGVDEARAELEEIVDFLKDPSKFTGLGGKLPKGVLLTGPPGTGKTLLARAVAGEAGVPFYFMSGSEFDELYVGVGAKRIRQLFDAARSNSPAIVFIDELDAIGGKRSKKDYAYSKQTLNQLLVELDGFNQSTGIIFIAATNFPETLDAALTRPGRFDKIVHVELPDVRGRVAILKHHMSGVETSSDVDPSVLARGTSGFSGADLMNLVNQAAIHASQQKAVNVNMDHFEWAKDKILLGAAKKSMVLTPEIRLNTAYHEAGHALMALYTQGATSLYKATILPRGRALGITFQLPDMDKYEQTRRELYASIDVCMGGKIAEELIRGPDNVSSGCSSDLQKATAVARNMVTRFGMSEVIGPIDLGSDWSTWSPHIKSIADEEVRKLLSESEKRTRILLTKRRLELDRLAKGLVEFETLDKNEIEDVCNGKPLKREKFITNEIIESETLKDPNSGEPIVGIMPNPSIVKAKDP</sequence>
<evidence type="ECO:0000256" key="12">
    <source>
        <dbReference type="ARBA" id="ARBA00023136"/>
    </source>
</evidence>
<dbReference type="GO" id="GO:0016887">
    <property type="term" value="F:ATP hydrolysis activity"/>
    <property type="evidence" value="ECO:0007669"/>
    <property type="project" value="InterPro"/>
</dbReference>
<comment type="similarity">
    <text evidence="3">In the C-terminal section; belongs to the peptidase M41 family.</text>
</comment>
<dbReference type="GO" id="GO:0005743">
    <property type="term" value="C:mitochondrial inner membrane"/>
    <property type="evidence" value="ECO:0007669"/>
    <property type="project" value="TreeGrafter"/>
</dbReference>
<dbReference type="CDD" id="cd19501">
    <property type="entry name" value="RecA-like_FtsH"/>
    <property type="match status" value="1"/>
</dbReference>
<feature type="region of interest" description="Disordered" evidence="13">
    <location>
        <begin position="663"/>
        <end position="687"/>
    </location>
</feature>
<dbReference type="PANTHER" id="PTHR23076:SF97">
    <property type="entry name" value="ATP-DEPENDENT ZINC METALLOPROTEASE YME1L1"/>
    <property type="match status" value="1"/>
</dbReference>
<dbReference type="EMBL" id="KV454408">
    <property type="protein sequence ID" value="ODQ66505.1"/>
    <property type="molecule type" value="Genomic_DNA"/>
</dbReference>
<dbReference type="GO" id="GO:0007005">
    <property type="term" value="P:mitochondrion organization"/>
    <property type="evidence" value="ECO:0007669"/>
    <property type="project" value="TreeGrafter"/>
</dbReference>
<evidence type="ECO:0000256" key="2">
    <source>
        <dbReference type="ARBA" id="ARBA00004370"/>
    </source>
</evidence>
<dbReference type="Proteomes" id="UP000095009">
    <property type="component" value="Unassembled WGS sequence"/>
</dbReference>
<dbReference type="SUPFAM" id="SSF52540">
    <property type="entry name" value="P-loop containing nucleoside triphosphate hydrolases"/>
    <property type="match status" value="1"/>
</dbReference>
<evidence type="ECO:0000256" key="6">
    <source>
        <dbReference type="ARBA" id="ARBA00022723"/>
    </source>
</evidence>
<evidence type="ECO:0000313" key="15">
    <source>
        <dbReference type="EMBL" id="ODQ66505.1"/>
    </source>
</evidence>
<dbReference type="FunFam" id="1.20.58.760:FF:000001">
    <property type="entry name" value="ATP-dependent zinc metalloprotease FtsH"/>
    <property type="match status" value="1"/>
</dbReference>
<dbReference type="Pfam" id="PF00004">
    <property type="entry name" value="AAA"/>
    <property type="match status" value="1"/>
</dbReference>
<evidence type="ECO:0000256" key="8">
    <source>
        <dbReference type="ARBA" id="ARBA00022801"/>
    </source>
</evidence>
<comment type="subcellular location">
    <subcellularLocation>
        <location evidence="2">Membrane</location>
    </subcellularLocation>
</comment>
<dbReference type="GO" id="GO:0046872">
    <property type="term" value="F:metal ion binding"/>
    <property type="evidence" value="ECO:0007669"/>
    <property type="project" value="UniProtKB-KW"/>
</dbReference>
<dbReference type="InterPro" id="IPR048438">
    <property type="entry name" value="Yme1-like_N"/>
</dbReference>
<evidence type="ECO:0000256" key="10">
    <source>
        <dbReference type="ARBA" id="ARBA00022840"/>
    </source>
</evidence>
<keyword evidence="10" id="KW-0067">ATP-binding</keyword>
<dbReference type="SMART" id="SM00382">
    <property type="entry name" value="AAA"/>
    <property type="match status" value="1"/>
</dbReference>
<keyword evidence="12" id="KW-0472">Membrane</keyword>
<dbReference type="GO" id="GO:0004222">
    <property type="term" value="F:metalloendopeptidase activity"/>
    <property type="evidence" value="ECO:0007669"/>
    <property type="project" value="InterPro"/>
</dbReference>
<accession>A0A1E3PM48</accession>
<evidence type="ECO:0000313" key="16">
    <source>
        <dbReference type="Proteomes" id="UP000095009"/>
    </source>
</evidence>
<evidence type="ECO:0000256" key="5">
    <source>
        <dbReference type="ARBA" id="ARBA00022670"/>
    </source>
</evidence>
<proteinExistence type="inferred from homology"/>
<evidence type="ECO:0000256" key="1">
    <source>
        <dbReference type="ARBA" id="ARBA00001947"/>
    </source>
</evidence>
<evidence type="ECO:0000259" key="14">
    <source>
        <dbReference type="SMART" id="SM00382"/>
    </source>
</evidence>
<dbReference type="Gene3D" id="3.40.50.300">
    <property type="entry name" value="P-loop containing nucleotide triphosphate hydrolases"/>
    <property type="match status" value="1"/>
</dbReference>
<keyword evidence="16" id="KW-1185">Reference proteome</keyword>
<reference evidence="15 16" key="1">
    <citation type="journal article" date="2016" name="Proc. Natl. Acad. Sci. U.S.A.">
        <title>Comparative genomics of biotechnologically important yeasts.</title>
        <authorList>
            <person name="Riley R."/>
            <person name="Haridas S."/>
            <person name="Wolfe K.H."/>
            <person name="Lopes M.R."/>
            <person name="Hittinger C.T."/>
            <person name="Goeker M."/>
            <person name="Salamov A.A."/>
            <person name="Wisecaver J.H."/>
            <person name="Long T.M."/>
            <person name="Calvey C.H."/>
            <person name="Aerts A.L."/>
            <person name="Barry K.W."/>
            <person name="Choi C."/>
            <person name="Clum A."/>
            <person name="Coughlan A.Y."/>
            <person name="Deshpande S."/>
            <person name="Douglass A.P."/>
            <person name="Hanson S.J."/>
            <person name="Klenk H.-P."/>
            <person name="LaButti K.M."/>
            <person name="Lapidus A."/>
            <person name="Lindquist E.A."/>
            <person name="Lipzen A.M."/>
            <person name="Meier-Kolthoff J.P."/>
            <person name="Ohm R.A."/>
            <person name="Otillar R.P."/>
            <person name="Pangilinan J.L."/>
            <person name="Peng Y."/>
            <person name="Rokas A."/>
            <person name="Rosa C.A."/>
            <person name="Scheuner C."/>
            <person name="Sibirny A.A."/>
            <person name="Slot J.C."/>
            <person name="Stielow J.B."/>
            <person name="Sun H."/>
            <person name="Kurtzman C.P."/>
            <person name="Blackwell M."/>
            <person name="Grigoriev I.V."/>
            <person name="Jeffries T.W."/>
        </authorList>
    </citation>
    <scope>NUCLEOTIDE SEQUENCE [LARGE SCALE GENOMIC DNA]</scope>
    <source>
        <strain evidence="15 16">DSM 6958</strain>
    </source>
</reference>
<dbReference type="Pfam" id="PF21232">
    <property type="entry name" value="Yme1-like_N"/>
    <property type="match status" value="1"/>
</dbReference>
<dbReference type="Pfam" id="PF17862">
    <property type="entry name" value="AAA_lid_3"/>
    <property type="match status" value="1"/>
</dbReference>
<evidence type="ECO:0000256" key="9">
    <source>
        <dbReference type="ARBA" id="ARBA00022833"/>
    </source>
</evidence>
<evidence type="ECO:0000256" key="7">
    <source>
        <dbReference type="ARBA" id="ARBA00022741"/>
    </source>
</evidence>
<comment type="cofactor">
    <cofactor evidence="1">
        <name>Zn(2+)</name>
        <dbReference type="ChEBI" id="CHEBI:29105"/>
    </cofactor>
</comment>
<dbReference type="InterPro" id="IPR027417">
    <property type="entry name" value="P-loop_NTPase"/>
</dbReference>
<evidence type="ECO:0000256" key="11">
    <source>
        <dbReference type="ARBA" id="ARBA00023049"/>
    </source>
</evidence>
<keyword evidence="8" id="KW-0378">Hydrolase</keyword>
<dbReference type="AlphaFoldDB" id="A0A1E3PM48"/>
<dbReference type="InterPro" id="IPR000642">
    <property type="entry name" value="Peptidase_M41"/>
</dbReference>
<dbReference type="PANTHER" id="PTHR23076">
    <property type="entry name" value="METALLOPROTEASE M41 FTSH"/>
    <property type="match status" value="1"/>
</dbReference>
<dbReference type="InterPro" id="IPR003593">
    <property type="entry name" value="AAA+_ATPase"/>
</dbReference>
<evidence type="ECO:0000256" key="4">
    <source>
        <dbReference type="ARBA" id="ARBA00010550"/>
    </source>
</evidence>
<feature type="domain" description="AAA+ ATPase" evidence="14">
    <location>
        <begin position="248"/>
        <end position="384"/>
    </location>
</feature>
<evidence type="ECO:0000256" key="13">
    <source>
        <dbReference type="SAM" id="MobiDB-lite"/>
    </source>
</evidence>
<name>A0A1E3PM48_9ASCO</name>
<evidence type="ECO:0000256" key="3">
    <source>
        <dbReference type="ARBA" id="ARBA00010044"/>
    </source>
</evidence>
<keyword evidence="9" id="KW-0862">Zinc</keyword>
<dbReference type="InterPro" id="IPR037219">
    <property type="entry name" value="Peptidase_M41-like"/>
</dbReference>
<dbReference type="Pfam" id="PF01434">
    <property type="entry name" value="Peptidase_M41"/>
    <property type="match status" value="1"/>
</dbReference>
<dbReference type="Gene3D" id="1.20.58.760">
    <property type="entry name" value="Peptidase M41"/>
    <property type="match status" value="1"/>
</dbReference>
<keyword evidence="11" id="KW-0482">Metalloprotease</keyword>
<dbReference type="GO" id="GO:0006515">
    <property type="term" value="P:protein quality control for misfolded or incompletely synthesized proteins"/>
    <property type="evidence" value="ECO:0007669"/>
    <property type="project" value="TreeGrafter"/>
</dbReference>
<dbReference type="InterPro" id="IPR005936">
    <property type="entry name" value="FtsH"/>
</dbReference>
<organism evidence="15 16">
    <name type="scientific">Nadsonia fulvescens var. elongata DSM 6958</name>
    <dbReference type="NCBI Taxonomy" id="857566"/>
    <lineage>
        <taxon>Eukaryota</taxon>
        <taxon>Fungi</taxon>
        <taxon>Dikarya</taxon>
        <taxon>Ascomycota</taxon>
        <taxon>Saccharomycotina</taxon>
        <taxon>Dipodascomycetes</taxon>
        <taxon>Dipodascales</taxon>
        <taxon>Dipodascales incertae sedis</taxon>
        <taxon>Nadsonia</taxon>
    </lineage>
</organism>
<gene>
    <name evidence="15" type="ORF">NADFUDRAFT_45951</name>
</gene>
<protein>
    <submittedName>
        <fullName evidence="15">ATP-dependent metallopeptidase Hfl</fullName>
    </submittedName>
</protein>
<dbReference type="SUPFAM" id="SSF140990">
    <property type="entry name" value="FtsH protease domain-like"/>
    <property type="match status" value="1"/>
</dbReference>
<dbReference type="STRING" id="857566.A0A1E3PM48"/>
<dbReference type="InterPro" id="IPR041569">
    <property type="entry name" value="AAA_lid_3"/>
</dbReference>
<dbReference type="InterPro" id="IPR003959">
    <property type="entry name" value="ATPase_AAA_core"/>
</dbReference>
<keyword evidence="7" id="KW-0547">Nucleotide-binding</keyword>
<comment type="similarity">
    <text evidence="4">In the N-terminal section; belongs to the AAA ATPase family.</text>
</comment>
<dbReference type="OrthoDB" id="1413014at2759"/>